<dbReference type="AlphaFoldDB" id="A0A1M5W668"/>
<evidence type="ECO:0000313" key="3">
    <source>
        <dbReference type="Proteomes" id="UP000184240"/>
    </source>
</evidence>
<accession>A0A1M5W668</accession>
<evidence type="ECO:0000313" key="1">
    <source>
        <dbReference type="EMBL" id="RXG31221.1"/>
    </source>
</evidence>
<dbReference type="PROSITE" id="PS51257">
    <property type="entry name" value="PROKAR_LIPOPROTEIN"/>
    <property type="match status" value="1"/>
</dbReference>
<dbReference type="STRING" id="573501.SAMN04487999_1068"/>
<evidence type="ECO:0000313" key="4">
    <source>
        <dbReference type="Proteomes" id="UP000290037"/>
    </source>
</evidence>
<dbReference type="EMBL" id="FQXT01000002">
    <property type="protein sequence ID" value="SHH82967.1"/>
    <property type="molecule type" value="Genomic_DNA"/>
</dbReference>
<dbReference type="Proteomes" id="UP000290037">
    <property type="component" value="Unassembled WGS sequence"/>
</dbReference>
<organism evidence="2 3">
    <name type="scientific">Leeuwenhoekiella palythoae</name>
    <dbReference type="NCBI Taxonomy" id="573501"/>
    <lineage>
        <taxon>Bacteria</taxon>
        <taxon>Pseudomonadati</taxon>
        <taxon>Bacteroidota</taxon>
        <taxon>Flavobacteriia</taxon>
        <taxon>Flavobacteriales</taxon>
        <taxon>Flavobacteriaceae</taxon>
        <taxon>Leeuwenhoekiella</taxon>
    </lineage>
</organism>
<reference evidence="3" key="1">
    <citation type="submission" date="2016-11" db="EMBL/GenBank/DDBJ databases">
        <authorList>
            <person name="Varghese N."/>
            <person name="Submissions S."/>
        </authorList>
    </citation>
    <scope>NUCLEOTIDE SEQUENCE [LARGE SCALE GENOMIC DNA]</scope>
    <source>
        <strain evidence="3">DSM 19859</strain>
    </source>
</reference>
<dbReference type="InterPro" id="IPR027056">
    <property type="entry name" value="Gluconate_2DH_su3"/>
</dbReference>
<dbReference type="RefSeq" id="WP_072981086.1">
    <property type="nucleotide sequence ID" value="NZ_CAXPJH010000015.1"/>
</dbReference>
<protein>
    <submittedName>
        <fullName evidence="1 2">Gluconate 2-dehydrogenase subunit 3</fullName>
    </submittedName>
</protein>
<evidence type="ECO:0000313" key="2">
    <source>
        <dbReference type="EMBL" id="SHH82967.1"/>
    </source>
</evidence>
<gene>
    <name evidence="1" type="ORF">DSM01_361</name>
    <name evidence="2" type="ORF">SAMN04487999_1068</name>
</gene>
<dbReference type="EMBL" id="QOVN01000001">
    <property type="protein sequence ID" value="RXG31221.1"/>
    <property type="molecule type" value="Genomic_DNA"/>
</dbReference>
<proteinExistence type="predicted"/>
<dbReference type="Pfam" id="PF13618">
    <property type="entry name" value="Gluconate_2-dh3"/>
    <property type="match status" value="1"/>
</dbReference>
<dbReference type="OrthoDB" id="6385145at2"/>
<reference evidence="2" key="2">
    <citation type="submission" date="2016-11" db="EMBL/GenBank/DDBJ databases">
        <authorList>
            <person name="Jaros S."/>
            <person name="Januszkiewicz K."/>
            <person name="Wedrychowicz H."/>
        </authorList>
    </citation>
    <scope>NUCLEOTIDE SEQUENCE [LARGE SCALE GENOMIC DNA]</scope>
    <source>
        <strain evidence="2">DSM 19859</strain>
    </source>
</reference>
<name>A0A1M5W668_9FLAO</name>
<keyword evidence="4" id="KW-1185">Reference proteome</keyword>
<sequence>MKRRQVLKNLGLGAGYVIAAPAVFNILQSCKSEPKSDWEPVFMNAANGYALTQVLDVILPKTDTPGASELNIAQFIDSYMDEVAGDKQREEFKAGANAFALSFKENFDKELEDGDAEDFEQAVAKYLGADEETRNGYLKRISETQDPEAPEADFDAHAGSYAYLNAVRDLGIWAWKNSEAVGENVLWYDPIPGAYLGCISTEEAGGGKTMSL</sequence>
<reference evidence="1 4" key="3">
    <citation type="submission" date="2018-07" db="EMBL/GenBank/DDBJ databases">
        <title>Leeuwenhoekiella genomics.</title>
        <authorList>
            <person name="Tahon G."/>
            <person name="Willems A."/>
        </authorList>
    </citation>
    <scope>NUCLEOTIDE SEQUENCE [LARGE SCALE GENOMIC DNA]</scope>
    <source>
        <strain evidence="1 4">LMG 24856</strain>
    </source>
</reference>
<dbReference type="Proteomes" id="UP000184240">
    <property type="component" value="Unassembled WGS sequence"/>
</dbReference>